<dbReference type="Proteomes" id="UP001257627">
    <property type="component" value="Unassembled WGS sequence"/>
</dbReference>
<dbReference type="RefSeq" id="WP_316735032.1">
    <property type="nucleotide sequence ID" value="NZ_JARAKF010000001.1"/>
</dbReference>
<reference evidence="2 3" key="1">
    <citation type="submission" date="2023-02" db="EMBL/GenBank/DDBJ databases">
        <authorList>
            <person name="Maleckis M."/>
        </authorList>
    </citation>
    <scope>NUCLEOTIDE SEQUENCE [LARGE SCALE GENOMIC DNA]</scope>
    <source>
        <strain evidence="2 3">P8-A2</strain>
    </source>
</reference>
<protein>
    <submittedName>
        <fullName evidence="2">Uncharacterized protein</fullName>
    </submittedName>
</protein>
<dbReference type="EMBL" id="JARAKF010000001">
    <property type="protein sequence ID" value="MDU8998217.1"/>
    <property type="molecule type" value="Genomic_DNA"/>
</dbReference>
<name>A0ABU3UWA1_9ACTN</name>
<evidence type="ECO:0000313" key="2">
    <source>
        <dbReference type="EMBL" id="MDU8998217.1"/>
    </source>
</evidence>
<feature type="region of interest" description="Disordered" evidence="1">
    <location>
        <begin position="26"/>
        <end position="56"/>
    </location>
</feature>
<proteinExistence type="predicted"/>
<evidence type="ECO:0000256" key="1">
    <source>
        <dbReference type="SAM" id="MobiDB-lite"/>
    </source>
</evidence>
<evidence type="ECO:0000313" key="3">
    <source>
        <dbReference type="Proteomes" id="UP001257627"/>
    </source>
</evidence>
<organism evidence="2 3">
    <name type="scientific">Streptomyces mirabilis</name>
    <dbReference type="NCBI Taxonomy" id="68239"/>
    <lineage>
        <taxon>Bacteria</taxon>
        <taxon>Bacillati</taxon>
        <taxon>Actinomycetota</taxon>
        <taxon>Actinomycetes</taxon>
        <taxon>Kitasatosporales</taxon>
        <taxon>Streptomycetaceae</taxon>
        <taxon>Streptomyces</taxon>
    </lineage>
</organism>
<keyword evidence="3" id="KW-1185">Reference proteome</keyword>
<gene>
    <name evidence="2" type="ORF">PU648_38855</name>
</gene>
<accession>A0ABU3UWA1</accession>
<sequence>MDHTIRVTPWTASRATGFDWTCTCGRRASSPSADRPAAESDALRHTPKQNTVSRRR</sequence>
<comment type="caution">
    <text evidence="2">The sequence shown here is derived from an EMBL/GenBank/DDBJ whole genome shotgun (WGS) entry which is preliminary data.</text>
</comment>
<feature type="compositionally biased region" description="Low complexity" evidence="1">
    <location>
        <begin position="26"/>
        <end position="35"/>
    </location>
</feature>